<sequence length="159" mass="17434">MNGLDDLDAEVAKKKRAPNRRGEITPPPRHPKPTEPADQKEQAYPEAGTPVSGHAGVPVHAHTDPPAPQAAPEPVRSQEASSKRTRPPSVEAYLTDDLADWMWKVRAAGMAQRKDNIASAVVRLALEELRASRTPKQIIDALDQVPDPAPTRGRRGRRR</sequence>
<gene>
    <name evidence="2" type="ORF">ABUK86_31685</name>
</gene>
<dbReference type="RefSeq" id="WP_352987189.1">
    <property type="nucleotide sequence ID" value="NZ_JBEQNA010000024.1"/>
</dbReference>
<keyword evidence="3" id="KW-1185">Reference proteome</keyword>
<protein>
    <submittedName>
        <fullName evidence="2">Uncharacterized protein</fullName>
    </submittedName>
</protein>
<reference evidence="2 3" key="1">
    <citation type="submission" date="2024-06" db="EMBL/GenBank/DDBJ databases">
        <authorList>
            <person name="Bataeva Y.V."/>
            <person name="Grigorian L.N."/>
            <person name="Solomentsev V.I."/>
        </authorList>
    </citation>
    <scope>NUCLEOTIDE SEQUENCE [LARGE SCALE GENOMIC DNA]</scope>
    <source>
        <strain evidence="3">SCPM-O-B-12605 (RCAM04882)</strain>
    </source>
</reference>
<comment type="caution">
    <text evidence="2">The sequence shown here is derived from an EMBL/GenBank/DDBJ whole genome shotgun (WGS) entry which is preliminary data.</text>
</comment>
<organism evidence="2 3">
    <name type="scientific">Nocardiopsis tropica</name>
    <dbReference type="NCBI Taxonomy" id="109330"/>
    <lineage>
        <taxon>Bacteria</taxon>
        <taxon>Bacillati</taxon>
        <taxon>Actinomycetota</taxon>
        <taxon>Actinomycetes</taxon>
        <taxon>Streptosporangiales</taxon>
        <taxon>Nocardiopsidaceae</taxon>
        <taxon>Nocardiopsis</taxon>
    </lineage>
</organism>
<feature type="compositionally biased region" description="Basic and acidic residues" evidence="1">
    <location>
        <begin position="32"/>
        <end position="43"/>
    </location>
</feature>
<evidence type="ECO:0000256" key="1">
    <source>
        <dbReference type="SAM" id="MobiDB-lite"/>
    </source>
</evidence>
<evidence type="ECO:0000313" key="2">
    <source>
        <dbReference type="EMBL" id="MES0838366.1"/>
    </source>
</evidence>
<dbReference type="Proteomes" id="UP001432401">
    <property type="component" value="Unassembled WGS sequence"/>
</dbReference>
<feature type="region of interest" description="Disordered" evidence="1">
    <location>
        <begin position="1"/>
        <end position="91"/>
    </location>
</feature>
<feature type="region of interest" description="Disordered" evidence="1">
    <location>
        <begin position="139"/>
        <end position="159"/>
    </location>
</feature>
<dbReference type="EMBL" id="JBEQNB010000028">
    <property type="protein sequence ID" value="MES0838366.1"/>
    <property type="molecule type" value="Genomic_DNA"/>
</dbReference>
<accession>A0ABV2A5Z9</accession>
<proteinExistence type="predicted"/>
<name>A0ABV2A5Z9_9ACTN</name>
<evidence type="ECO:0000313" key="3">
    <source>
        <dbReference type="Proteomes" id="UP001432401"/>
    </source>
</evidence>